<dbReference type="Gene3D" id="3.40.1350.10">
    <property type="match status" value="1"/>
</dbReference>
<name>A0A0F9DHW9_9ZZZZ</name>
<gene>
    <name evidence="1" type="ORF">LCGC14_2275550</name>
</gene>
<evidence type="ECO:0008006" key="2">
    <source>
        <dbReference type="Google" id="ProtNLM"/>
    </source>
</evidence>
<accession>A0A0F9DHW9</accession>
<sequence>MKRRTKKQKFDDLADAIQCIREGKKVKRLRAKDGSIPTKPVVPCPYLPEHEVLGLCLGWLKKRKIFHNRMNNGTFEIGGRWCTYGIKGAGDILGIIPGGRHFEVEVKKGKGGKLSVAQQKRMQDVRANGGLYVIVHG</sequence>
<protein>
    <recommendedName>
        <fullName evidence="2">VRR-NUC domain-containing protein</fullName>
    </recommendedName>
</protein>
<dbReference type="InterPro" id="IPR011856">
    <property type="entry name" value="tRNA_endonuc-like_dom_sf"/>
</dbReference>
<reference evidence="1" key="1">
    <citation type="journal article" date="2015" name="Nature">
        <title>Complex archaea that bridge the gap between prokaryotes and eukaryotes.</title>
        <authorList>
            <person name="Spang A."/>
            <person name="Saw J.H."/>
            <person name="Jorgensen S.L."/>
            <person name="Zaremba-Niedzwiedzka K."/>
            <person name="Martijn J."/>
            <person name="Lind A.E."/>
            <person name="van Eijk R."/>
            <person name="Schleper C."/>
            <person name="Guy L."/>
            <person name="Ettema T.J."/>
        </authorList>
    </citation>
    <scope>NUCLEOTIDE SEQUENCE</scope>
</reference>
<proteinExistence type="predicted"/>
<dbReference type="GO" id="GO:0003676">
    <property type="term" value="F:nucleic acid binding"/>
    <property type="evidence" value="ECO:0007669"/>
    <property type="project" value="InterPro"/>
</dbReference>
<evidence type="ECO:0000313" key="1">
    <source>
        <dbReference type="EMBL" id="KKL53431.1"/>
    </source>
</evidence>
<comment type="caution">
    <text evidence="1">The sequence shown here is derived from an EMBL/GenBank/DDBJ whole genome shotgun (WGS) entry which is preliminary data.</text>
</comment>
<dbReference type="AlphaFoldDB" id="A0A0F9DHW9"/>
<dbReference type="EMBL" id="LAZR01031547">
    <property type="protein sequence ID" value="KKL53431.1"/>
    <property type="molecule type" value="Genomic_DNA"/>
</dbReference>
<organism evidence="1">
    <name type="scientific">marine sediment metagenome</name>
    <dbReference type="NCBI Taxonomy" id="412755"/>
    <lineage>
        <taxon>unclassified sequences</taxon>
        <taxon>metagenomes</taxon>
        <taxon>ecological metagenomes</taxon>
    </lineage>
</organism>
<feature type="non-terminal residue" evidence="1">
    <location>
        <position position="137"/>
    </location>
</feature>